<protein>
    <submittedName>
        <fullName evidence="4">ANTAR domain-containing protein</fullName>
    </submittedName>
</protein>
<dbReference type="RefSeq" id="WP_378059180.1">
    <property type="nucleotide sequence ID" value="NZ_JBHSIS010000017.1"/>
</dbReference>
<dbReference type="Gene3D" id="1.10.10.10">
    <property type="entry name" value="Winged helix-like DNA-binding domain superfamily/Winged helix DNA-binding domain"/>
    <property type="match status" value="1"/>
</dbReference>
<evidence type="ECO:0000256" key="1">
    <source>
        <dbReference type="ARBA" id="ARBA00023015"/>
    </source>
</evidence>
<reference evidence="5" key="1">
    <citation type="journal article" date="2019" name="Int. J. Syst. Evol. Microbiol.">
        <title>The Global Catalogue of Microorganisms (GCM) 10K type strain sequencing project: providing services to taxonomists for standard genome sequencing and annotation.</title>
        <authorList>
            <consortium name="The Broad Institute Genomics Platform"/>
            <consortium name="The Broad Institute Genome Sequencing Center for Infectious Disease"/>
            <person name="Wu L."/>
            <person name="Ma J."/>
        </authorList>
    </citation>
    <scope>NUCLEOTIDE SEQUENCE [LARGE SCALE GENOMIC DNA]</scope>
    <source>
        <strain evidence="5">ZS-22-S1</strain>
    </source>
</reference>
<dbReference type="SMART" id="SM01012">
    <property type="entry name" value="ANTAR"/>
    <property type="match status" value="1"/>
</dbReference>
<evidence type="ECO:0000256" key="2">
    <source>
        <dbReference type="ARBA" id="ARBA00023163"/>
    </source>
</evidence>
<dbReference type="InterPro" id="IPR005561">
    <property type="entry name" value="ANTAR"/>
</dbReference>
<keyword evidence="5" id="KW-1185">Reference proteome</keyword>
<evidence type="ECO:0000313" key="5">
    <source>
        <dbReference type="Proteomes" id="UP001595859"/>
    </source>
</evidence>
<feature type="domain" description="ANTAR" evidence="3">
    <location>
        <begin position="161"/>
        <end position="227"/>
    </location>
</feature>
<evidence type="ECO:0000259" key="3">
    <source>
        <dbReference type="SMART" id="SM01012"/>
    </source>
</evidence>
<dbReference type="Gene3D" id="3.30.450.40">
    <property type="match status" value="1"/>
</dbReference>
<dbReference type="InterPro" id="IPR036388">
    <property type="entry name" value="WH-like_DNA-bd_sf"/>
</dbReference>
<accession>A0ABV9S945</accession>
<name>A0ABV9S945_9PSEU</name>
<dbReference type="Pfam" id="PF03861">
    <property type="entry name" value="ANTAR"/>
    <property type="match status" value="1"/>
</dbReference>
<dbReference type="Proteomes" id="UP001595859">
    <property type="component" value="Unassembled WGS sequence"/>
</dbReference>
<gene>
    <name evidence="4" type="ORF">ACFPCV_27185</name>
</gene>
<organism evidence="4 5">
    <name type="scientific">Actinophytocola glycyrrhizae</name>
    <dbReference type="NCBI Taxonomy" id="2044873"/>
    <lineage>
        <taxon>Bacteria</taxon>
        <taxon>Bacillati</taxon>
        <taxon>Actinomycetota</taxon>
        <taxon>Actinomycetes</taxon>
        <taxon>Pseudonocardiales</taxon>
        <taxon>Pseudonocardiaceae</taxon>
    </lineage>
</organism>
<dbReference type="EMBL" id="JBHSIS010000017">
    <property type="protein sequence ID" value="MFC4857196.1"/>
    <property type="molecule type" value="Genomic_DNA"/>
</dbReference>
<dbReference type="InterPro" id="IPR029016">
    <property type="entry name" value="GAF-like_dom_sf"/>
</dbReference>
<comment type="caution">
    <text evidence="4">The sequence shown here is derived from an EMBL/GenBank/DDBJ whole genome shotgun (WGS) entry which is preliminary data.</text>
</comment>
<proteinExistence type="predicted"/>
<keyword evidence="2" id="KW-0804">Transcription</keyword>
<evidence type="ECO:0000313" key="4">
    <source>
        <dbReference type="EMBL" id="MFC4857196.1"/>
    </source>
</evidence>
<dbReference type="SUPFAM" id="SSF55781">
    <property type="entry name" value="GAF domain-like"/>
    <property type="match status" value="1"/>
</dbReference>
<keyword evidence="1" id="KW-0805">Transcription regulation</keyword>
<sequence>MLDGQRRQRLWRAIAAGAEAPGEDGWAQAVCLACVAALPGADAAILALRDTARAHEILGASDSWAAELAVSQYTVGEGPGVEAFTTGGPVLVPDMRVEQERWPGFADAARAAGAEAAFAFPLQLGAIKVGTLEFFRHRAGSLASNELSDAVLAADLATTGLVRQARDAEQDGREFAPRPVTSFQDVNIATGMLAAQLRIGLDDAFIRLRGHAFAKGRSVLDVARDVLEQRIPLDELAQ</sequence>